<accession>A0AAD7FQI6</accession>
<evidence type="ECO:0000313" key="2">
    <source>
        <dbReference type="EMBL" id="KAJ7637080.1"/>
    </source>
</evidence>
<protein>
    <submittedName>
        <fullName evidence="2">Uncharacterized protein</fullName>
    </submittedName>
</protein>
<reference evidence="2" key="1">
    <citation type="submission" date="2023-03" db="EMBL/GenBank/DDBJ databases">
        <title>Massive genome expansion in bonnet fungi (Mycena s.s.) driven by repeated elements and novel gene families across ecological guilds.</title>
        <authorList>
            <consortium name="Lawrence Berkeley National Laboratory"/>
            <person name="Harder C.B."/>
            <person name="Miyauchi S."/>
            <person name="Viragh M."/>
            <person name="Kuo A."/>
            <person name="Thoen E."/>
            <person name="Andreopoulos B."/>
            <person name="Lu D."/>
            <person name="Skrede I."/>
            <person name="Drula E."/>
            <person name="Henrissat B."/>
            <person name="Morin E."/>
            <person name="Kohler A."/>
            <person name="Barry K."/>
            <person name="LaButti K."/>
            <person name="Morin E."/>
            <person name="Salamov A."/>
            <person name="Lipzen A."/>
            <person name="Mereny Z."/>
            <person name="Hegedus B."/>
            <person name="Baldrian P."/>
            <person name="Stursova M."/>
            <person name="Weitz H."/>
            <person name="Taylor A."/>
            <person name="Grigoriev I.V."/>
            <person name="Nagy L.G."/>
            <person name="Martin F."/>
            <person name="Kauserud H."/>
        </authorList>
    </citation>
    <scope>NUCLEOTIDE SEQUENCE</scope>
    <source>
        <strain evidence="2">9284</strain>
    </source>
</reference>
<comment type="caution">
    <text evidence="2">The sequence shown here is derived from an EMBL/GenBank/DDBJ whole genome shotgun (WGS) entry which is preliminary data.</text>
</comment>
<feature type="chain" id="PRO_5042067076" evidence="1">
    <location>
        <begin position="18"/>
        <end position="193"/>
    </location>
</feature>
<sequence length="193" mass="20933">MLAQTLALCLTFSLVRGAVTVNPGVYHLVNLGSPYAPASFDDENRVYLPQPFSGEYDLWQVTAAASGSTKGVTIENLRQGKYAQISPPAQGQFVSTGTHPSIFSTVLSGTADFPGDPDNGIPDRYLDYWTIGAPNGLVWTYDSSAGPEVSLRPLTANRTRGQYWMFAAEGALPFSPRDRVMLLEHIHLSPVLV</sequence>
<keyword evidence="3" id="KW-1185">Reference proteome</keyword>
<organism evidence="2 3">
    <name type="scientific">Roridomyces roridus</name>
    <dbReference type="NCBI Taxonomy" id="1738132"/>
    <lineage>
        <taxon>Eukaryota</taxon>
        <taxon>Fungi</taxon>
        <taxon>Dikarya</taxon>
        <taxon>Basidiomycota</taxon>
        <taxon>Agaricomycotina</taxon>
        <taxon>Agaricomycetes</taxon>
        <taxon>Agaricomycetidae</taxon>
        <taxon>Agaricales</taxon>
        <taxon>Marasmiineae</taxon>
        <taxon>Mycenaceae</taxon>
        <taxon>Roridomyces</taxon>
    </lineage>
</organism>
<evidence type="ECO:0000256" key="1">
    <source>
        <dbReference type="SAM" id="SignalP"/>
    </source>
</evidence>
<dbReference type="EMBL" id="JARKIF010000006">
    <property type="protein sequence ID" value="KAJ7637080.1"/>
    <property type="molecule type" value="Genomic_DNA"/>
</dbReference>
<proteinExistence type="predicted"/>
<name>A0AAD7FQI6_9AGAR</name>
<keyword evidence="1" id="KW-0732">Signal</keyword>
<dbReference type="Proteomes" id="UP001221142">
    <property type="component" value="Unassembled WGS sequence"/>
</dbReference>
<dbReference type="AlphaFoldDB" id="A0AAD7FQI6"/>
<feature type="signal peptide" evidence="1">
    <location>
        <begin position="1"/>
        <end position="17"/>
    </location>
</feature>
<gene>
    <name evidence="2" type="ORF">FB45DRAFT_865002</name>
</gene>
<evidence type="ECO:0000313" key="3">
    <source>
        <dbReference type="Proteomes" id="UP001221142"/>
    </source>
</evidence>